<name>A0A9P6M9J2_9FUNG</name>
<evidence type="ECO:0008006" key="4">
    <source>
        <dbReference type="Google" id="ProtNLM"/>
    </source>
</evidence>
<organism evidence="2 3">
    <name type="scientific">Modicella reniformis</name>
    <dbReference type="NCBI Taxonomy" id="1440133"/>
    <lineage>
        <taxon>Eukaryota</taxon>
        <taxon>Fungi</taxon>
        <taxon>Fungi incertae sedis</taxon>
        <taxon>Mucoromycota</taxon>
        <taxon>Mortierellomycotina</taxon>
        <taxon>Mortierellomycetes</taxon>
        <taxon>Mortierellales</taxon>
        <taxon>Mortierellaceae</taxon>
        <taxon>Modicella</taxon>
    </lineage>
</organism>
<proteinExistence type="predicted"/>
<dbReference type="Gene3D" id="3.80.10.10">
    <property type="entry name" value="Ribonuclease Inhibitor"/>
    <property type="match status" value="1"/>
</dbReference>
<feature type="compositionally biased region" description="Polar residues" evidence="1">
    <location>
        <begin position="152"/>
        <end position="169"/>
    </location>
</feature>
<dbReference type="InterPro" id="IPR036047">
    <property type="entry name" value="F-box-like_dom_sf"/>
</dbReference>
<dbReference type="EMBL" id="JAAAHW010003547">
    <property type="protein sequence ID" value="KAF9982780.1"/>
    <property type="molecule type" value="Genomic_DNA"/>
</dbReference>
<dbReference type="SUPFAM" id="SSF81383">
    <property type="entry name" value="F-box domain"/>
    <property type="match status" value="1"/>
</dbReference>
<keyword evidence="3" id="KW-1185">Reference proteome</keyword>
<accession>A0A9P6M9J2</accession>
<dbReference type="InterPro" id="IPR032675">
    <property type="entry name" value="LRR_dom_sf"/>
</dbReference>
<dbReference type="AlphaFoldDB" id="A0A9P6M9J2"/>
<evidence type="ECO:0000313" key="2">
    <source>
        <dbReference type="EMBL" id="KAF9982780.1"/>
    </source>
</evidence>
<gene>
    <name evidence="2" type="ORF">BGZ65_002516</name>
</gene>
<evidence type="ECO:0000313" key="3">
    <source>
        <dbReference type="Proteomes" id="UP000749646"/>
    </source>
</evidence>
<dbReference type="SUPFAM" id="SSF52047">
    <property type="entry name" value="RNI-like"/>
    <property type="match status" value="1"/>
</dbReference>
<feature type="region of interest" description="Disordered" evidence="1">
    <location>
        <begin position="147"/>
        <end position="169"/>
    </location>
</feature>
<protein>
    <recommendedName>
        <fullName evidence="4">F-box domain-containing protein</fullName>
    </recommendedName>
</protein>
<evidence type="ECO:0000256" key="1">
    <source>
        <dbReference type="SAM" id="MobiDB-lite"/>
    </source>
</evidence>
<comment type="caution">
    <text evidence="2">The sequence shown here is derived from an EMBL/GenBank/DDBJ whole genome shotgun (WGS) entry which is preliminary data.</text>
</comment>
<reference evidence="2" key="1">
    <citation type="journal article" date="2020" name="Fungal Divers.">
        <title>Resolving the Mortierellaceae phylogeny through synthesis of multi-gene phylogenetics and phylogenomics.</title>
        <authorList>
            <person name="Vandepol N."/>
            <person name="Liber J."/>
            <person name="Desiro A."/>
            <person name="Na H."/>
            <person name="Kennedy M."/>
            <person name="Barry K."/>
            <person name="Grigoriev I.V."/>
            <person name="Miller A.N."/>
            <person name="O'Donnell K."/>
            <person name="Stajich J.E."/>
            <person name="Bonito G."/>
        </authorList>
    </citation>
    <scope>NUCLEOTIDE SEQUENCE</scope>
    <source>
        <strain evidence="2">MES-2147</strain>
    </source>
</reference>
<sequence>MASIACTPTSFSTTFTTTTSGRTQNPAVDASLLPTPQSLSPLPSSSIASYPFVKKTHKALGLLDILLHFDPFLTLHDLFICTLVSSTWYKAFNPLLWRTIAISESRHEADFLTNLNRNMRWVHSLQWNYTEWWELHHVSRERLITAPPPLQSPSVSSTAFQQATPPQRSNTVDIAVVENAAQSRAHAQQHVCRSPPPSEPLLSSKLATKTAMGAEASETIRRCSYAGRPVYNAPTPISFPTTAALQALGFENACALQSLVLDGPFELIPLLTTLGRSLPETKQSLQRLSLKNTNCIRREVLPMDLLLRVSPWLEHCSIRTNAQIQTKAAMPRTGFGSDSGSPTQIKHDFPHDYDDDARGLGDTRITTILRQSSPLPRLKSLELDIRAMTGVQLMEILVQCPNLESLAITDYGQISPLQDFRDNDCTVPSQQLHTTANPTYNNLDHLVNVLPTFPHRDVDSVRLSDVALTFLTLHPHYCHQLITLDLTQSHTGKIQSRTLQTFLRSAIGLKHLRTKGGVALLVEDMIDPLTQTWVPWACTGLETLSIAFGVTGSALPLCDHINVDHSLQSSGDAISLASSKNARAEWLVYRQLSLLTQLCVLDIRQSFLRLQVGTGIELLDSLTQLCEFSIAGSEVGQVGISADMNLWFKQNWPLIDMIVIGSRASRMSANGPTPAIGVYGERRRSC</sequence>
<dbReference type="OrthoDB" id="2095648at2759"/>
<dbReference type="Proteomes" id="UP000749646">
    <property type="component" value="Unassembled WGS sequence"/>
</dbReference>